<keyword evidence="7 8" id="KW-0472">Membrane</keyword>
<dbReference type="PANTHER" id="PTHR30269:SF23">
    <property type="entry name" value="MEMBRANE TRANSPORTER PROTEIN YDHB-RELATED"/>
    <property type="match status" value="1"/>
</dbReference>
<comment type="caution">
    <text evidence="9">The sequence shown here is derived from an EMBL/GenBank/DDBJ whole genome shotgun (WGS) entry which is preliminary data.</text>
</comment>
<evidence type="ECO:0000313" key="9">
    <source>
        <dbReference type="EMBL" id="KEA63353.1"/>
    </source>
</evidence>
<dbReference type="OrthoDB" id="6197550at2"/>
<evidence type="ECO:0000256" key="5">
    <source>
        <dbReference type="ARBA" id="ARBA00022692"/>
    </source>
</evidence>
<feature type="transmembrane region" description="Helical" evidence="8">
    <location>
        <begin position="80"/>
        <end position="98"/>
    </location>
</feature>
<comment type="similarity">
    <text evidence="2 8">Belongs to the 4-toluene sulfonate uptake permease (TSUP) (TC 2.A.102) family.</text>
</comment>
<dbReference type="eggNOG" id="COG0730">
    <property type="taxonomic scope" value="Bacteria"/>
</dbReference>
<dbReference type="PANTHER" id="PTHR30269">
    <property type="entry name" value="TRANSMEMBRANE PROTEIN YFCA"/>
    <property type="match status" value="1"/>
</dbReference>
<evidence type="ECO:0000256" key="1">
    <source>
        <dbReference type="ARBA" id="ARBA00004651"/>
    </source>
</evidence>
<feature type="transmembrane region" description="Helical" evidence="8">
    <location>
        <begin position="231"/>
        <end position="252"/>
    </location>
</feature>
<keyword evidence="10" id="KW-1185">Reference proteome</keyword>
<evidence type="ECO:0000256" key="6">
    <source>
        <dbReference type="ARBA" id="ARBA00022989"/>
    </source>
</evidence>
<keyword evidence="4 8" id="KW-1003">Cell membrane</keyword>
<dbReference type="InterPro" id="IPR002781">
    <property type="entry name" value="TM_pro_TauE-like"/>
</dbReference>
<organism evidence="9 10">
    <name type="scientific">Marinobacterium lacunae</name>
    <dbReference type="NCBI Taxonomy" id="1232683"/>
    <lineage>
        <taxon>Bacteria</taxon>
        <taxon>Pseudomonadati</taxon>
        <taxon>Pseudomonadota</taxon>
        <taxon>Gammaproteobacteria</taxon>
        <taxon>Oceanospirillales</taxon>
        <taxon>Oceanospirillaceae</taxon>
        <taxon>Marinobacterium</taxon>
    </lineage>
</organism>
<dbReference type="AlphaFoldDB" id="A0A081FXU8"/>
<name>A0A081FXU8_9GAMM</name>
<feature type="transmembrane region" description="Helical" evidence="8">
    <location>
        <begin position="9"/>
        <end position="31"/>
    </location>
</feature>
<evidence type="ECO:0000256" key="2">
    <source>
        <dbReference type="ARBA" id="ARBA00009142"/>
    </source>
</evidence>
<evidence type="ECO:0000313" key="10">
    <source>
        <dbReference type="Proteomes" id="UP000028252"/>
    </source>
</evidence>
<protein>
    <recommendedName>
        <fullName evidence="8">Probable membrane transporter protein</fullName>
    </recommendedName>
</protein>
<dbReference type="EMBL" id="JMQN01000039">
    <property type="protein sequence ID" value="KEA63353.1"/>
    <property type="molecule type" value="Genomic_DNA"/>
</dbReference>
<proteinExistence type="inferred from homology"/>
<feature type="transmembrane region" description="Helical" evidence="8">
    <location>
        <begin position="197"/>
        <end position="219"/>
    </location>
</feature>
<evidence type="ECO:0000256" key="7">
    <source>
        <dbReference type="ARBA" id="ARBA00023136"/>
    </source>
</evidence>
<comment type="subcellular location">
    <subcellularLocation>
        <location evidence="1 8">Cell membrane</location>
        <topology evidence="1 8">Multi-pass membrane protein</topology>
    </subcellularLocation>
</comment>
<dbReference type="Pfam" id="PF01925">
    <property type="entry name" value="TauE"/>
    <property type="match status" value="1"/>
</dbReference>
<gene>
    <name evidence="9" type="ORF">ADIMK_2496</name>
</gene>
<keyword evidence="6 8" id="KW-1133">Transmembrane helix</keyword>
<dbReference type="RefSeq" id="WP_036188628.1">
    <property type="nucleotide sequence ID" value="NZ_JMQN01000039.1"/>
</dbReference>
<evidence type="ECO:0000256" key="8">
    <source>
        <dbReference type="RuleBase" id="RU363041"/>
    </source>
</evidence>
<feature type="transmembrane region" description="Helical" evidence="8">
    <location>
        <begin position="133"/>
        <end position="158"/>
    </location>
</feature>
<reference evidence="9 10" key="1">
    <citation type="submission" date="2014-04" db="EMBL/GenBank/DDBJ databases">
        <title>Marinobacterium kochiensis sp. nov., isolated from sediment sample collected from Kochi backwaters in Kerala, India.</title>
        <authorList>
            <person name="Singh A."/>
            <person name="Pinnaka A.K."/>
        </authorList>
    </citation>
    <scope>NUCLEOTIDE SEQUENCE [LARGE SCALE GENOMIC DNA]</scope>
    <source>
        <strain evidence="9 10">AK27</strain>
    </source>
</reference>
<dbReference type="InterPro" id="IPR052017">
    <property type="entry name" value="TSUP"/>
</dbReference>
<dbReference type="GO" id="GO:0005886">
    <property type="term" value="C:plasma membrane"/>
    <property type="evidence" value="ECO:0007669"/>
    <property type="project" value="UniProtKB-SubCell"/>
</dbReference>
<evidence type="ECO:0000256" key="3">
    <source>
        <dbReference type="ARBA" id="ARBA00022448"/>
    </source>
</evidence>
<feature type="transmembrane region" description="Helical" evidence="8">
    <location>
        <begin position="104"/>
        <end position="121"/>
    </location>
</feature>
<dbReference type="PATRIC" id="fig|1232683.4.peg.2449"/>
<sequence>MIGLLPPDLAVADAAVLILTAGFTSMLTAAMGIGGGLLLLAVMGQIVPLTALIPVHGLVQLGSNANRAVMMRRHIDWRMVGLFAAGAIPGALLASMVVVQLPLATIQLCIGLFILWLVWGPKPSKRELTRWSLMLMGGLTTVLTVFVGATGPLVGAYIHRNSFDRFRTVGTFATCLSVQHLLKAAVFSFIGFSFIDWLGLSLAMIASGALGTWIGLHLLKKIPAERFSLIFKSLVTLLALRMLGLAMTALSAA</sequence>
<evidence type="ECO:0000256" key="4">
    <source>
        <dbReference type="ARBA" id="ARBA00022475"/>
    </source>
</evidence>
<accession>A0A081FXU8</accession>
<dbReference type="STRING" id="1232683.ADIMK_2496"/>
<dbReference type="Proteomes" id="UP000028252">
    <property type="component" value="Unassembled WGS sequence"/>
</dbReference>
<keyword evidence="5 8" id="KW-0812">Transmembrane</keyword>
<keyword evidence="3" id="KW-0813">Transport</keyword>